<dbReference type="Pfam" id="PF01596">
    <property type="entry name" value="Methyltransf_3"/>
    <property type="match status" value="1"/>
</dbReference>
<keyword evidence="3" id="KW-0949">S-adenosyl-L-methionine</keyword>
<evidence type="ECO:0000313" key="5">
    <source>
        <dbReference type="Proteomes" id="UP000005459"/>
    </source>
</evidence>
<dbReference type="GO" id="GO:0016206">
    <property type="term" value="F:catechol O-methyltransferase activity"/>
    <property type="evidence" value="ECO:0007669"/>
    <property type="project" value="UniProtKB-EC"/>
</dbReference>
<dbReference type="Proteomes" id="UP000005459">
    <property type="component" value="Unassembled WGS sequence"/>
</dbReference>
<dbReference type="Gene3D" id="3.40.50.150">
    <property type="entry name" value="Vaccinia Virus protein VP39"/>
    <property type="match status" value="1"/>
</dbReference>
<proteinExistence type="predicted"/>
<dbReference type="STRING" id="768671.ThimaDRAFT_0149"/>
<dbReference type="SUPFAM" id="SSF53335">
    <property type="entry name" value="S-adenosyl-L-methionine-dependent methyltransferases"/>
    <property type="match status" value="1"/>
</dbReference>
<dbReference type="EC" id="2.1.1.6" evidence="4"/>
<dbReference type="eggNOG" id="COG4122">
    <property type="taxonomic scope" value="Bacteria"/>
</dbReference>
<dbReference type="InterPro" id="IPR002935">
    <property type="entry name" value="SAM_O-MeTrfase"/>
</dbReference>
<dbReference type="PANTHER" id="PTHR43836:SF2">
    <property type="entry name" value="CATECHOL O-METHYLTRANSFERASE 1-RELATED"/>
    <property type="match status" value="1"/>
</dbReference>
<accession>F9U5E8</accession>
<dbReference type="InterPro" id="IPR029063">
    <property type="entry name" value="SAM-dependent_MTases_sf"/>
</dbReference>
<gene>
    <name evidence="4" type="ORF">ThimaDRAFT_0149</name>
</gene>
<reference evidence="4 5" key="1">
    <citation type="submission" date="2011-06" db="EMBL/GenBank/DDBJ databases">
        <title>The draft genome of Thiocapsa marina 5811.</title>
        <authorList>
            <consortium name="US DOE Joint Genome Institute (JGI-PGF)"/>
            <person name="Lucas S."/>
            <person name="Han J."/>
            <person name="Cheng J.-F."/>
            <person name="Goodwin L."/>
            <person name="Pitluck S."/>
            <person name="Peters L."/>
            <person name="Land M.L."/>
            <person name="Hauser L."/>
            <person name="Vogl K."/>
            <person name="Liu Z."/>
            <person name="Imhoff J."/>
            <person name="Thiel V."/>
            <person name="Frigaard N.-U."/>
            <person name="Bryant D."/>
            <person name="Woyke T.J."/>
        </authorList>
    </citation>
    <scope>NUCLEOTIDE SEQUENCE [LARGE SCALE GENOMIC DNA]</scope>
    <source>
        <strain evidence="4 5">5811</strain>
    </source>
</reference>
<dbReference type="OrthoDB" id="9799672at2"/>
<protein>
    <submittedName>
        <fullName evidence="4">Catechol O-methyltransferase</fullName>
        <ecNumber evidence="4">2.1.1.6</ecNumber>
    </submittedName>
</protein>
<evidence type="ECO:0000256" key="3">
    <source>
        <dbReference type="ARBA" id="ARBA00022691"/>
    </source>
</evidence>
<evidence type="ECO:0000256" key="2">
    <source>
        <dbReference type="ARBA" id="ARBA00022679"/>
    </source>
</evidence>
<keyword evidence="2 4" id="KW-0808">Transferase</keyword>
<evidence type="ECO:0000313" key="4">
    <source>
        <dbReference type="EMBL" id="EGV20371.1"/>
    </source>
</evidence>
<sequence length="272" mass="30033">MNQTIAALALGISATLLTDFRAIPKRIGLIGAILREIGRSARAMLGGQPRRERAALEFVRAHAVEGDAESVLRALDRFAREQRFMMNLGNGKGCILDELVAGLPSSARVLELGAYCGYSAVRMARLLRGGGQIISIEANPRHARIAKAMCRFAGVEDQVQIMVGWTGAIIPTLAGPFDLVFLDHSKDEYLVDLWRIEEKGLIEPGSIIVADNVGPLFDARDYLKYVRTNPYNLYRSRYVESHLEYYEEHPDGMEVSIWLGAGDDRPSMLGVA</sequence>
<dbReference type="PANTHER" id="PTHR43836">
    <property type="entry name" value="CATECHOL O-METHYLTRANSFERASE 1-RELATED"/>
    <property type="match status" value="1"/>
</dbReference>
<keyword evidence="1 4" id="KW-0489">Methyltransferase</keyword>
<name>F9U5E8_9GAMM</name>
<dbReference type="RefSeq" id="WP_007191027.1">
    <property type="nucleotide sequence ID" value="NZ_AFWV01000001.1"/>
</dbReference>
<dbReference type="PROSITE" id="PS51682">
    <property type="entry name" value="SAM_OMT_I"/>
    <property type="match status" value="1"/>
</dbReference>
<dbReference type="EMBL" id="AFWV01000001">
    <property type="protein sequence ID" value="EGV20371.1"/>
    <property type="molecule type" value="Genomic_DNA"/>
</dbReference>
<organism evidence="4 5">
    <name type="scientific">Thiocapsa marina 5811</name>
    <dbReference type="NCBI Taxonomy" id="768671"/>
    <lineage>
        <taxon>Bacteria</taxon>
        <taxon>Pseudomonadati</taxon>
        <taxon>Pseudomonadota</taxon>
        <taxon>Gammaproteobacteria</taxon>
        <taxon>Chromatiales</taxon>
        <taxon>Chromatiaceae</taxon>
        <taxon>Thiocapsa</taxon>
    </lineage>
</organism>
<dbReference type="AlphaFoldDB" id="F9U5E8"/>
<evidence type="ECO:0000256" key="1">
    <source>
        <dbReference type="ARBA" id="ARBA00022603"/>
    </source>
</evidence>
<dbReference type="GO" id="GO:0032259">
    <property type="term" value="P:methylation"/>
    <property type="evidence" value="ECO:0007669"/>
    <property type="project" value="UniProtKB-KW"/>
</dbReference>
<dbReference type="CDD" id="cd02440">
    <property type="entry name" value="AdoMet_MTases"/>
    <property type="match status" value="1"/>
</dbReference>
<keyword evidence="5" id="KW-1185">Reference proteome</keyword>